<dbReference type="KEGG" id="cbol:CGC65_24070"/>
<evidence type="ECO:0000259" key="2">
    <source>
        <dbReference type="Pfam" id="PF04961"/>
    </source>
</evidence>
<comment type="caution">
    <text evidence="3">The sequence shown here is derived from an EMBL/GenBank/DDBJ whole genome shotgun (WGS) entry which is preliminary data.</text>
</comment>
<dbReference type="Pfam" id="PF04961">
    <property type="entry name" value="FTCD_C"/>
    <property type="match status" value="1"/>
</dbReference>
<dbReference type="Gene3D" id="1.20.120.680">
    <property type="entry name" value="Formiminotetrahydrofolate cyclodeaminase monomer, up-and-down helical bundle"/>
    <property type="match status" value="1"/>
</dbReference>
<dbReference type="Proteomes" id="UP000284543">
    <property type="component" value="Unassembled WGS sequence"/>
</dbReference>
<sequence length="208" mass="22508">MMLDKKVTEFLDVLSSNEPVPGGGGASATVGAMGVALGIMVGNLTLGKRKYADVEPDIKELIEKSQSLMDELKHLTDEDARVFEPLSRAYGLPRGTEEEKAAREAVMEHALLEASLVPLQIVEKAYESLTLLEELGEKGTRIALSDVGVGALFARAALEGASLNIFINTKLMKDRTQAEDLNARTEELIDKGRALSDKVYGAVLKHIK</sequence>
<feature type="transmembrane region" description="Helical" evidence="1">
    <location>
        <begin position="20"/>
        <end position="41"/>
    </location>
</feature>
<keyword evidence="1" id="KW-1133">Transmembrane helix</keyword>
<dbReference type="EMBL" id="QRZM01000003">
    <property type="protein sequence ID" value="RGV77029.1"/>
    <property type="molecule type" value="Genomic_DNA"/>
</dbReference>
<protein>
    <submittedName>
        <fullName evidence="3">Sugar ABC transporter substrate-binding protein</fullName>
    </submittedName>
</protein>
<evidence type="ECO:0000313" key="4">
    <source>
        <dbReference type="Proteomes" id="UP000284543"/>
    </source>
</evidence>
<name>A0A412ZAD1_9FIRM</name>
<reference evidence="3 4" key="1">
    <citation type="submission" date="2018-08" db="EMBL/GenBank/DDBJ databases">
        <title>A genome reference for cultivated species of the human gut microbiota.</title>
        <authorList>
            <person name="Zou Y."/>
            <person name="Xue W."/>
            <person name="Luo G."/>
        </authorList>
    </citation>
    <scope>NUCLEOTIDE SEQUENCE [LARGE SCALE GENOMIC DNA]</scope>
    <source>
        <strain evidence="3 4">AF14-18</strain>
    </source>
</reference>
<organism evidence="3 4">
    <name type="scientific">Enterocloster bolteae</name>
    <dbReference type="NCBI Taxonomy" id="208479"/>
    <lineage>
        <taxon>Bacteria</taxon>
        <taxon>Bacillati</taxon>
        <taxon>Bacillota</taxon>
        <taxon>Clostridia</taxon>
        <taxon>Lachnospirales</taxon>
        <taxon>Lachnospiraceae</taxon>
        <taxon>Enterocloster</taxon>
    </lineage>
</organism>
<dbReference type="InterPro" id="IPR007044">
    <property type="entry name" value="Cyclodeamin/CycHdrlase"/>
</dbReference>
<keyword evidence="1" id="KW-0472">Membrane</keyword>
<gene>
    <name evidence="3" type="ORF">DWW02_09835</name>
</gene>
<dbReference type="RefSeq" id="WP_002568855.1">
    <property type="nucleotide sequence ID" value="NZ_BAABXO010000001.1"/>
</dbReference>
<feature type="domain" description="Cyclodeaminase/cyclohydrolase" evidence="2">
    <location>
        <begin position="7"/>
        <end position="186"/>
    </location>
</feature>
<proteinExistence type="predicted"/>
<dbReference type="GO" id="GO:0003824">
    <property type="term" value="F:catalytic activity"/>
    <property type="evidence" value="ECO:0007669"/>
    <property type="project" value="InterPro"/>
</dbReference>
<evidence type="ECO:0000313" key="3">
    <source>
        <dbReference type="EMBL" id="RGV77029.1"/>
    </source>
</evidence>
<accession>A0A412ZAD1</accession>
<dbReference type="AlphaFoldDB" id="A0A412ZAD1"/>
<dbReference type="InterPro" id="IPR036178">
    <property type="entry name" value="Formintransfe-cycloase-like_sf"/>
</dbReference>
<evidence type="ECO:0000256" key="1">
    <source>
        <dbReference type="SAM" id="Phobius"/>
    </source>
</evidence>
<dbReference type="SUPFAM" id="SSF101262">
    <property type="entry name" value="Methenyltetrahydrofolate cyclohydrolase-like"/>
    <property type="match status" value="1"/>
</dbReference>
<keyword evidence="1" id="KW-0812">Transmembrane</keyword>